<name>G7Q658_9BACT</name>
<dbReference type="STRING" id="694327.DFW101_1063"/>
<organism evidence="1 2">
    <name type="scientific">Solidesulfovibrio carbinoliphilus subsp. oakridgensis</name>
    <dbReference type="NCBI Taxonomy" id="694327"/>
    <lineage>
        <taxon>Bacteria</taxon>
        <taxon>Pseudomonadati</taxon>
        <taxon>Thermodesulfobacteriota</taxon>
        <taxon>Desulfovibrionia</taxon>
        <taxon>Desulfovibrionales</taxon>
        <taxon>Desulfovibrionaceae</taxon>
        <taxon>Solidesulfovibrio</taxon>
    </lineage>
</organism>
<evidence type="ECO:0000313" key="2">
    <source>
        <dbReference type="Proteomes" id="UP000004662"/>
    </source>
</evidence>
<accession>G7Q658</accession>
<keyword evidence="2" id="KW-1185">Reference proteome</keyword>
<dbReference type="AlphaFoldDB" id="G7Q658"/>
<gene>
    <name evidence="1" type="ORF">DFW101_1063</name>
</gene>
<evidence type="ECO:0000313" key="1">
    <source>
        <dbReference type="EMBL" id="EHJ47074.1"/>
    </source>
</evidence>
<dbReference type="Proteomes" id="UP000004662">
    <property type="component" value="Chromosome"/>
</dbReference>
<dbReference type="EMBL" id="CM001368">
    <property type="protein sequence ID" value="EHJ47074.1"/>
    <property type="molecule type" value="Genomic_DNA"/>
</dbReference>
<proteinExistence type="predicted"/>
<dbReference type="RefSeq" id="WP_009180488.1">
    <property type="nucleotide sequence ID" value="NZ_CM001368.1"/>
</dbReference>
<protein>
    <submittedName>
        <fullName evidence="1">Uncharacterized protein</fullName>
    </submittedName>
</protein>
<sequence>MGNTRKLLMSRRTFAAWWGCYPSYINRQADNGFLPMVGDKIDAREAWTLLNRRARSYGHRTRPWPEELDELLAG</sequence>
<dbReference type="HOGENOM" id="CLU_2681776_0_0_7"/>
<reference evidence="2" key="1">
    <citation type="journal article" date="2015" name="Genome Announc.">
        <title>High-Quality Draft Genome Sequence of Desulfovibrio carbinoliphilus FW-101-2B, an Organic Acid-Oxidizing Sulfate-Reducing Bacterium Isolated from Uranium(VI)-Contaminated Groundwater.</title>
        <authorList>
            <person name="Ramsay B.D."/>
            <person name="Hwang C."/>
            <person name="Woo H.L."/>
            <person name="Carroll S.L."/>
            <person name="Lucas S."/>
            <person name="Han J."/>
            <person name="Lapidus A.L."/>
            <person name="Cheng J.F."/>
            <person name="Goodwin L.A."/>
            <person name="Pitluck S."/>
            <person name="Peters L."/>
            <person name="Chertkov O."/>
            <person name="Held B."/>
            <person name="Detter J.C."/>
            <person name="Han C.S."/>
            <person name="Tapia R."/>
            <person name="Land M.L."/>
            <person name="Hauser L.J."/>
            <person name="Kyrpides N.C."/>
            <person name="Ivanova N.N."/>
            <person name="Mikhailova N."/>
            <person name="Pagani I."/>
            <person name="Woyke T."/>
            <person name="Arkin A.P."/>
            <person name="Dehal P."/>
            <person name="Chivian D."/>
            <person name="Criddle C.S."/>
            <person name="Wu W."/>
            <person name="Chakraborty R."/>
            <person name="Hazen T.C."/>
            <person name="Fields M.W."/>
        </authorList>
    </citation>
    <scope>NUCLEOTIDE SEQUENCE [LARGE SCALE GENOMIC DNA]</scope>
    <source>
        <strain evidence="2">FW-101-2B</strain>
    </source>
</reference>